<feature type="transmembrane region" description="Helical" evidence="1">
    <location>
        <begin position="37"/>
        <end position="59"/>
    </location>
</feature>
<keyword evidence="1" id="KW-0472">Membrane</keyword>
<keyword evidence="1" id="KW-1133">Transmembrane helix</keyword>
<dbReference type="AlphaFoldDB" id="A0A4S4FXT1"/>
<proteinExistence type="predicted"/>
<protein>
    <submittedName>
        <fullName evidence="2">Uncharacterized protein</fullName>
    </submittedName>
</protein>
<accession>A0A4S4FXT1</accession>
<organism evidence="2 3">
    <name type="scientific">Orlajensenia flava</name>
    <dbReference type="NCBI Taxonomy" id="2565934"/>
    <lineage>
        <taxon>Bacteria</taxon>
        <taxon>Bacillati</taxon>
        <taxon>Actinomycetota</taxon>
        <taxon>Actinomycetes</taxon>
        <taxon>Micrococcales</taxon>
        <taxon>Microbacteriaceae</taxon>
        <taxon>Orlajensenia</taxon>
    </lineage>
</organism>
<gene>
    <name evidence="2" type="ORF">E6C70_09685</name>
</gene>
<evidence type="ECO:0000256" key="1">
    <source>
        <dbReference type="SAM" id="Phobius"/>
    </source>
</evidence>
<sequence length="61" mass="6198">MLNPSIYALIVCGVIAGGLIVAAARNKDPKGQRVMRLVGTGLALLVAFAALALALTGSFTK</sequence>
<evidence type="ECO:0000313" key="2">
    <source>
        <dbReference type="EMBL" id="THG34516.1"/>
    </source>
</evidence>
<comment type="caution">
    <text evidence="2">The sequence shown here is derived from an EMBL/GenBank/DDBJ whole genome shotgun (WGS) entry which is preliminary data.</text>
</comment>
<dbReference type="Proteomes" id="UP000307380">
    <property type="component" value="Unassembled WGS sequence"/>
</dbReference>
<feature type="transmembrane region" description="Helical" evidence="1">
    <location>
        <begin position="6"/>
        <end position="25"/>
    </location>
</feature>
<reference evidence="2 3" key="1">
    <citation type="submission" date="2019-04" db="EMBL/GenBank/DDBJ databases">
        <authorList>
            <person name="Jiang L."/>
        </authorList>
    </citation>
    <scope>NUCLEOTIDE SEQUENCE [LARGE SCALE GENOMIC DNA]</scope>
    <source>
        <strain evidence="2 3">YIM 131861</strain>
    </source>
</reference>
<evidence type="ECO:0000313" key="3">
    <source>
        <dbReference type="Proteomes" id="UP000307380"/>
    </source>
</evidence>
<keyword evidence="3" id="KW-1185">Reference proteome</keyword>
<dbReference type="EMBL" id="SSSN01000005">
    <property type="protein sequence ID" value="THG34516.1"/>
    <property type="molecule type" value="Genomic_DNA"/>
</dbReference>
<keyword evidence="1" id="KW-0812">Transmembrane</keyword>
<dbReference type="RefSeq" id="WP_136424314.1">
    <property type="nucleotide sequence ID" value="NZ_SSSN01000005.1"/>
</dbReference>
<name>A0A4S4FXT1_9MICO</name>